<sequence>MSRRRLTPSISAAAALTLAAGLGVTALLFSAVSRLEYDKMALSFQQRAGLRATALHKGLDDAVEVLTVTRQLFATIEPVTREQFRVFTAPLLARYPFIQAFNFHRILTHAQRPAFEAELRRQFPGYAMMEMRAGKLVPVQQRPTYLVVDYLEPLRGNEAALGMDVTPNRFSLAALEQALLSGKSTATALLTLAQETTRQRGFVIVAPVYRLGAPTASVAQRRAALVGDTAAVVRATELVHKIMDGAGLLGDGQIELSVYASATADPQQLIYRSGQARAAAAPGLALPRWLMFDYRDTREQRFTAAGRPWLVRAVALPRPFLDDHAGSLSTLLGGILFTLLTTAFVQTLAQRSRRVQRLVDERTADLKLSNERLSADVRARQRTERALQESEKRFRRLLALSSDWYWEQDAQYRFTNITSGFSDNSQMPMERFIGLTRWDNNREMRESDWGRAHIATVQAHLPFADLEYAMQDRHGELRWFNINGEPLFDEKGDFKGYRGTGSEITERKLSEQRIHHIAHHDVLTGLPNRALLRERLSQATDYADQGGAPLWVLLIDLDRFKFVNDSLGHKAGDALLKTVAERLQSGLRESDTVARLSGDEFVAILSQRPDEALSTDIVQRLMDKVAQPVTLEGKELFVTCSIGVAVYPAPDGAQQNLIEQADIAMYSAKKLGRNAFQFYAPAMNEAAQERMRIESALRNALEREEFVLHYQPQLDLKSGQIVGMEALLRWQHPELGTVAPSRFIALAEETGLIVPIGAWAMRTACAQNRAWQDAGLGPLRIAVNLSARQFGEADLVSAIAAVLADTGLAPSCLELELTESLFMNDINLAVSQLHAMKALGVQLSIDDFGTGYSSFSYLRRFPIDVLKIDRTFVNDIANDADDAAIVASIITLAHNLKLRVIAEGVETEAQLDYLRRHGCDEMQGYYFSRPLPPDQFEQMLRQGLRLAPAPALPQPRLVTR</sequence>
<feature type="domain" description="PAC" evidence="5">
    <location>
        <begin position="464"/>
        <end position="516"/>
    </location>
</feature>
<keyword evidence="3" id="KW-1133">Transmembrane helix</keyword>
<name>A0ABT5JTY3_9BURK</name>
<dbReference type="InterPro" id="IPR001610">
    <property type="entry name" value="PAC"/>
</dbReference>
<dbReference type="SUPFAM" id="SSF141868">
    <property type="entry name" value="EAL domain-like"/>
    <property type="match status" value="1"/>
</dbReference>
<dbReference type="InterPro" id="IPR042240">
    <property type="entry name" value="CHASE_sf"/>
</dbReference>
<dbReference type="Gene3D" id="3.30.450.350">
    <property type="entry name" value="CHASE domain"/>
    <property type="match status" value="1"/>
</dbReference>
<dbReference type="InterPro" id="IPR000014">
    <property type="entry name" value="PAS"/>
</dbReference>
<dbReference type="Gene3D" id="3.20.20.450">
    <property type="entry name" value="EAL domain"/>
    <property type="match status" value="1"/>
</dbReference>
<dbReference type="InterPro" id="IPR035965">
    <property type="entry name" value="PAS-like_dom_sf"/>
</dbReference>
<dbReference type="InterPro" id="IPR052155">
    <property type="entry name" value="Biofilm_reg_signaling"/>
</dbReference>
<gene>
    <name evidence="9" type="ORF">OIK44_01140</name>
</gene>
<dbReference type="EMBL" id="JAQQXR010000001">
    <property type="protein sequence ID" value="MDC8756189.1"/>
    <property type="molecule type" value="Genomic_DNA"/>
</dbReference>
<dbReference type="InterPro" id="IPR043128">
    <property type="entry name" value="Rev_trsase/Diguanyl_cyclase"/>
</dbReference>
<proteinExistence type="predicted"/>
<dbReference type="SMART" id="SM00086">
    <property type="entry name" value="PAC"/>
    <property type="match status" value="1"/>
</dbReference>
<dbReference type="Gene3D" id="3.30.450.20">
    <property type="entry name" value="PAS domain"/>
    <property type="match status" value="1"/>
</dbReference>
<dbReference type="NCBIfam" id="TIGR00229">
    <property type="entry name" value="sensory_box"/>
    <property type="match status" value="1"/>
</dbReference>
<dbReference type="Gene3D" id="3.30.70.270">
    <property type="match status" value="1"/>
</dbReference>
<dbReference type="InterPro" id="IPR000700">
    <property type="entry name" value="PAS-assoc_C"/>
</dbReference>
<evidence type="ECO:0000259" key="8">
    <source>
        <dbReference type="PROSITE" id="PS50887"/>
    </source>
</evidence>
<feature type="domain" description="CHASE" evidence="6">
    <location>
        <begin position="75"/>
        <end position="312"/>
    </location>
</feature>
<dbReference type="CDD" id="cd01949">
    <property type="entry name" value="GGDEF"/>
    <property type="match status" value="1"/>
</dbReference>
<dbReference type="PROSITE" id="PS50839">
    <property type="entry name" value="CHASE"/>
    <property type="match status" value="1"/>
</dbReference>
<organism evidence="9 10">
    <name type="scientific">Janthinobacterium fluminis</name>
    <dbReference type="NCBI Taxonomy" id="2987524"/>
    <lineage>
        <taxon>Bacteria</taxon>
        <taxon>Pseudomonadati</taxon>
        <taxon>Pseudomonadota</taxon>
        <taxon>Betaproteobacteria</taxon>
        <taxon>Burkholderiales</taxon>
        <taxon>Oxalobacteraceae</taxon>
        <taxon>Janthinobacterium</taxon>
    </lineage>
</organism>
<evidence type="ECO:0000256" key="4">
    <source>
        <dbReference type="ARBA" id="ARBA00023136"/>
    </source>
</evidence>
<dbReference type="SMART" id="SM00052">
    <property type="entry name" value="EAL"/>
    <property type="match status" value="1"/>
</dbReference>
<evidence type="ECO:0000259" key="6">
    <source>
        <dbReference type="PROSITE" id="PS50839"/>
    </source>
</evidence>
<dbReference type="PROSITE" id="PS50887">
    <property type="entry name" value="GGDEF"/>
    <property type="match status" value="1"/>
</dbReference>
<dbReference type="PANTHER" id="PTHR44757">
    <property type="entry name" value="DIGUANYLATE CYCLASE DGCP"/>
    <property type="match status" value="1"/>
</dbReference>
<dbReference type="InterPro" id="IPR035919">
    <property type="entry name" value="EAL_sf"/>
</dbReference>
<dbReference type="RefSeq" id="WP_273668817.1">
    <property type="nucleotide sequence ID" value="NZ_JAQQXR010000001.1"/>
</dbReference>
<comment type="subcellular location">
    <subcellularLocation>
        <location evidence="1">Membrane</location>
    </subcellularLocation>
</comment>
<dbReference type="PANTHER" id="PTHR44757:SF10">
    <property type="entry name" value="MEMBRANE PROTEIN"/>
    <property type="match status" value="1"/>
</dbReference>
<reference evidence="9 10" key="1">
    <citation type="submission" date="2022-10" db="EMBL/GenBank/DDBJ databases">
        <title>Janthinobacterium sp. hw3 Genome sequencing.</title>
        <authorList>
            <person name="Park S."/>
        </authorList>
    </citation>
    <scope>NUCLEOTIDE SEQUENCE [LARGE SCALE GENOMIC DNA]</scope>
    <source>
        <strain evidence="10">hw3</strain>
    </source>
</reference>
<dbReference type="PROSITE" id="PS50113">
    <property type="entry name" value="PAC"/>
    <property type="match status" value="1"/>
</dbReference>
<dbReference type="SMART" id="SM01079">
    <property type="entry name" value="CHASE"/>
    <property type="match status" value="1"/>
</dbReference>
<keyword evidence="4" id="KW-0472">Membrane</keyword>
<dbReference type="PROSITE" id="PS50883">
    <property type="entry name" value="EAL"/>
    <property type="match status" value="1"/>
</dbReference>
<keyword evidence="2" id="KW-0812">Transmembrane</keyword>
<dbReference type="SMART" id="SM00267">
    <property type="entry name" value="GGDEF"/>
    <property type="match status" value="1"/>
</dbReference>
<accession>A0ABT5JTY3</accession>
<feature type="domain" description="EAL" evidence="7">
    <location>
        <begin position="690"/>
        <end position="944"/>
    </location>
</feature>
<dbReference type="InterPro" id="IPR006189">
    <property type="entry name" value="CHASE_dom"/>
</dbReference>
<dbReference type="SUPFAM" id="SSF55073">
    <property type="entry name" value="Nucleotide cyclase"/>
    <property type="match status" value="1"/>
</dbReference>
<dbReference type="InterPro" id="IPR001633">
    <property type="entry name" value="EAL_dom"/>
</dbReference>
<evidence type="ECO:0000259" key="7">
    <source>
        <dbReference type="PROSITE" id="PS50883"/>
    </source>
</evidence>
<dbReference type="InterPro" id="IPR029787">
    <property type="entry name" value="Nucleotide_cyclase"/>
</dbReference>
<evidence type="ECO:0000313" key="9">
    <source>
        <dbReference type="EMBL" id="MDC8756189.1"/>
    </source>
</evidence>
<evidence type="ECO:0000259" key="5">
    <source>
        <dbReference type="PROSITE" id="PS50113"/>
    </source>
</evidence>
<evidence type="ECO:0000256" key="3">
    <source>
        <dbReference type="ARBA" id="ARBA00022989"/>
    </source>
</evidence>
<protein>
    <submittedName>
        <fullName evidence="9">EAL domain-containing protein</fullName>
    </submittedName>
</protein>
<dbReference type="InterPro" id="IPR000160">
    <property type="entry name" value="GGDEF_dom"/>
</dbReference>
<dbReference type="Pfam" id="PF00563">
    <property type="entry name" value="EAL"/>
    <property type="match status" value="1"/>
</dbReference>
<dbReference type="NCBIfam" id="TIGR00254">
    <property type="entry name" value="GGDEF"/>
    <property type="match status" value="1"/>
</dbReference>
<evidence type="ECO:0000256" key="1">
    <source>
        <dbReference type="ARBA" id="ARBA00004370"/>
    </source>
</evidence>
<dbReference type="SUPFAM" id="SSF55785">
    <property type="entry name" value="PYP-like sensor domain (PAS domain)"/>
    <property type="match status" value="1"/>
</dbReference>
<comment type="caution">
    <text evidence="9">The sequence shown here is derived from an EMBL/GenBank/DDBJ whole genome shotgun (WGS) entry which is preliminary data.</text>
</comment>
<keyword evidence="10" id="KW-1185">Reference proteome</keyword>
<dbReference type="Proteomes" id="UP001221208">
    <property type="component" value="Unassembled WGS sequence"/>
</dbReference>
<dbReference type="Pfam" id="PF03924">
    <property type="entry name" value="CHASE"/>
    <property type="match status" value="1"/>
</dbReference>
<dbReference type="Pfam" id="PF00990">
    <property type="entry name" value="GGDEF"/>
    <property type="match status" value="1"/>
</dbReference>
<dbReference type="CDD" id="cd01948">
    <property type="entry name" value="EAL"/>
    <property type="match status" value="1"/>
</dbReference>
<evidence type="ECO:0000256" key="2">
    <source>
        <dbReference type="ARBA" id="ARBA00022692"/>
    </source>
</evidence>
<evidence type="ECO:0000313" key="10">
    <source>
        <dbReference type="Proteomes" id="UP001221208"/>
    </source>
</evidence>
<feature type="domain" description="GGDEF" evidence="8">
    <location>
        <begin position="548"/>
        <end position="681"/>
    </location>
</feature>